<name>A0A6B9V4P7_ARAHY</name>
<feature type="transmembrane region" description="Helical" evidence="1">
    <location>
        <begin position="23"/>
        <end position="48"/>
    </location>
</feature>
<evidence type="ECO:0000256" key="1">
    <source>
        <dbReference type="SAM" id="Phobius"/>
    </source>
</evidence>
<keyword evidence="1" id="KW-0812">Transmembrane</keyword>
<reference evidence="2 3" key="1">
    <citation type="submission" date="2020-01" db="EMBL/GenBank/DDBJ databases">
        <title>Genome sequence of Arachis hypogaea, cultivar Shitouqi.</title>
        <authorList>
            <person name="Zhuang W."/>
            <person name="Chen H."/>
            <person name="Varshney R."/>
            <person name="Wang D."/>
            <person name="Ming R."/>
        </authorList>
    </citation>
    <scope>NUCLEOTIDE SEQUENCE [LARGE SCALE GENOMIC DNA]</scope>
    <source>
        <tissue evidence="2">Young leaf</tissue>
    </source>
</reference>
<dbReference type="AlphaFoldDB" id="A0A6B9V4P7"/>
<accession>A0A6B9V4P7</accession>
<evidence type="ECO:0000313" key="2">
    <source>
        <dbReference type="EMBL" id="QHN75428.1"/>
    </source>
</evidence>
<dbReference type="Proteomes" id="UP000464620">
    <property type="component" value="Chromosome B09"/>
</dbReference>
<keyword evidence="1" id="KW-1133">Transmembrane helix</keyword>
<proteinExistence type="predicted"/>
<dbReference type="EMBL" id="CP031001">
    <property type="protein sequence ID" value="QHN75428.1"/>
    <property type="molecule type" value="Genomic_DNA"/>
</dbReference>
<keyword evidence="1" id="KW-0472">Membrane</keyword>
<organism evidence="2 3">
    <name type="scientific">Arachis hypogaea</name>
    <name type="common">Peanut</name>
    <dbReference type="NCBI Taxonomy" id="3818"/>
    <lineage>
        <taxon>Eukaryota</taxon>
        <taxon>Viridiplantae</taxon>
        <taxon>Streptophyta</taxon>
        <taxon>Embryophyta</taxon>
        <taxon>Tracheophyta</taxon>
        <taxon>Spermatophyta</taxon>
        <taxon>Magnoliopsida</taxon>
        <taxon>eudicotyledons</taxon>
        <taxon>Gunneridae</taxon>
        <taxon>Pentapetalae</taxon>
        <taxon>rosids</taxon>
        <taxon>fabids</taxon>
        <taxon>Fabales</taxon>
        <taxon>Fabaceae</taxon>
        <taxon>Papilionoideae</taxon>
        <taxon>50 kb inversion clade</taxon>
        <taxon>dalbergioids sensu lato</taxon>
        <taxon>Dalbergieae</taxon>
        <taxon>Pterocarpus clade</taxon>
        <taxon>Arachis</taxon>
    </lineage>
</organism>
<evidence type="ECO:0000313" key="3">
    <source>
        <dbReference type="Proteomes" id="UP000464620"/>
    </source>
</evidence>
<gene>
    <name evidence="2" type="ORF">DS421_19g635250</name>
</gene>
<sequence length="59" mass="7105">MNQLHLQDHSYNKIHHFSLQDGLCCFSLLLLGLHCCWTHFWGLCWTLLTLKFLYWQLSP</sequence>
<protein>
    <submittedName>
        <fullName evidence="2">Uncharacterized protein</fullName>
    </submittedName>
</protein>